<dbReference type="PANTHER" id="PTHR21240">
    <property type="entry name" value="2-AMINO-3-CARBOXYLMUCONATE-6-SEMIALDEHYDE DECARBOXYLASE"/>
    <property type="match status" value="1"/>
</dbReference>
<evidence type="ECO:0000256" key="1">
    <source>
        <dbReference type="ARBA" id="ARBA00023239"/>
    </source>
</evidence>
<proteinExistence type="predicted"/>
<sequence>MCDDHSPQPFSLEEAEAVRGVWQRLGLTGIIDVHTHFMPSRVLDKVWAYFDSAGPLIGREWPIAYKAEEERRVEALRSFGVLAYSSMLYPHKAEMAQWLNSWAADFAAAHPDCLHTSTFYPEPGAGEYTRAAIEAGTRVFKSHIQVGEYSPLDPLLDDVWGVIDDAQVPVVIHCGSGPAPGTFTGPEPIEALMRRYPRLPLIIAHMGTPEYAEFLSLAERFENVRLDTTMSFTDFSEEDAPYPRELMGRVADLGHKILLGTDFPNIPYGYPHALDALVRLDLGDEWLRRVLHHNAAQLFAID</sequence>
<dbReference type="GO" id="GO:0016787">
    <property type="term" value="F:hydrolase activity"/>
    <property type="evidence" value="ECO:0007669"/>
    <property type="project" value="InterPro"/>
</dbReference>
<dbReference type="GO" id="GO:0019748">
    <property type="term" value="P:secondary metabolic process"/>
    <property type="evidence" value="ECO:0007669"/>
    <property type="project" value="TreeGrafter"/>
</dbReference>
<dbReference type="GO" id="GO:0005737">
    <property type="term" value="C:cytoplasm"/>
    <property type="evidence" value="ECO:0007669"/>
    <property type="project" value="TreeGrafter"/>
</dbReference>
<dbReference type="InterPro" id="IPR032465">
    <property type="entry name" value="ACMSD"/>
</dbReference>
<dbReference type="InterPro" id="IPR006680">
    <property type="entry name" value="Amidohydro-rel"/>
</dbReference>
<dbReference type="GO" id="GO:0016831">
    <property type="term" value="F:carboxy-lyase activity"/>
    <property type="evidence" value="ECO:0007669"/>
    <property type="project" value="InterPro"/>
</dbReference>
<keyword evidence="4" id="KW-1185">Reference proteome</keyword>
<dbReference type="SUPFAM" id="SSF51556">
    <property type="entry name" value="Metallo-dependent hydrolases"/>
    <property type="match status" value="1"/>
</dbReference>
<protein>
    <recommendedName>
        <fullName evidence="2">Amidohydrolase-related domain-containing protein</fullName>
    </recommendedName>
</protein>
<gene>
    <name evidence="3" type="ORF">BKA16_001440</name>
</gene>
<organism evidence="3 4">
    <name type="scientific">Gordonia humi</name>
    <dbReference type="NCBI Taxonomy" id="686429"/>
    <lineage>
        <taxon>Bacteria</taxon>
        <taxon>Bacillati</taxon>
        <taxon>Actinomycetota</taxon>
        <taxon>Actinomycetes</taxon>
        <taxon>Mycobacteriales</taxon>
        <taxon>Gordoniaceae</taxon>
        <taxon>Gordonia</taxon>
    </lineage>
</organism>
<dbReference type="AlphaFoldDB" id="A0A840EX22"/>
<dbReference type="CDD" id="cd01292">
    <property type="entry name" value="metallo-dependent_hydrolases"/>
    <property type="match status" value="1"/>
</dbReference>
<reference evidence="3 4" key="1">
    <citation type="submission" date="2020-08" db="EMBL/GenBank/DDBJ databases">
        <title>Sequencing the genomes of 1000 actinobacteria strains.</title>
        <authorList>
            <person name="Klenk H.-P."/>
        </authorList>
    </citation>
    <scope>NUCLEOTIDE SEQUENCE [LARGE SCALE GENOMIC DNA]</scope>
    <source>
        <strain evidence="3 4">DSM 45298</strain>
    </source>
</reference>
<dbReference type="PANTHER" id="PTHR21240:SF28">
    <property type="entry name" value="ISO-OROTATE DECARBOXYLASE (EUROFUNG)"/>
    <property type="match status" value="1"/>
</dbReference>
<name>A0A840EX22_9ACTN</name>
<keyword evidence="1" id="KW-0456">Lyase</keyword>
<evidence type="ECO:0000313" key="3">
    <source>
        <dbReference type="EMBL" id="MBB4134888.1"/>
    </source>
</evidence>
<evidence type="ECO:0000313" key="4">
    <source>
        <dbReference type="Proteomes" id="UP000551501"/>
    </source>
</evidence>
<dbReference type="Gene3D" id="3.20.20.140">
    <property type="entry name" value="Metal-dependent hydrolases"/>
    <property type="match status" value="1"/>
</dbReference>
<comment type="caution">
    <text evidence="3">The sequence shown here is derived from an EMBL/GenBank/DDBJ whole genome shotgun (WGS) entry which is preliminary data.</text>
</comment>
<accession>A0A840EX22</accession>
<dbReference type="InterPro" id="IPR032466">
    <property type="entry name" value="Metal_Hydrolase"/>
</dbReference>
<evidence type="ECO:0000259" key="2">
    <source>
        <dbReference type="Pfam" id="PF04909"/>
    </source>
</evidence>
<dbReference type="RefSeq" id="WP_183369998.1">
    <property type="nucleotide sequence ID" value="NZ_BAABHL010000037.1"/>
</dbReference>
<dbReference type="Pfam" id="PF04909">
    <property type="entry name" value="Amidohydro_2"/>
    <property type="match status" value="1"/>
</dbReference>
<feature type="domain" description="Amidohydrolase-related" evidence="2">
    <location>
        <begin position="31"/>
        <end position="300"/>
    </location>
</feature>
<dbReference type="Proteomes" id="UP000551501">
    <property type="component" value="Unassembled WGS sequence"/>
</dbReference>
<dbReference type="EMBL" id="JACIFP010000001">
    <property type="protein sequence ID" value="MBB4134888.1"/>
    <property type="molecule type" value="Genomic_DNA"/>
</dbReference>